<dbReference type="InterPro" id="IPR011990">
    <property type="entry name" value="TPR-like_helical_dom_sf"/>
</dbReference>
<name>A0A2Z6MD44_TRISU</name>
<dbReference type="AlphaFoldDB" id="A0A2Z6MD44"/>
<dbReference type="InterPro" id="IPR050872">
    <property type="entry name" value="PPR_P_subfamily"/>
</dbReference>
<evidence type="ECO:0000256" key="2">
    <source>
        <dbReference type="ARBA" id="ARBA00022737"/>
    </source>
</evidence>
<proteinExistence type="inferred from homology"/>
<dbReference type="OrthoDB" id="185373at2759"/>
<keyword evidence="5" id="KW-1185">Reference proteome</keyword>
<dbReference type="EMBL" id="DF973219">
    <property type="protein sequence ID" value="GAU20783.1"/>
    <property type="molecule type" value="Genomic_DNA"/>
</dbReference>
<dbReference type="Gene3D" id="1.25.40.10">
    <property type="entry name" value="Tetratricopeptide repeat domain"/>
    <property type="match status" value="2"/>
</dbReference>
<gene>
    <name evidence="4" type="ORF">TSUD_85020</name>
</gene>
<accession>A0A2Z6MD44</accession>
<evidence type="ECO:0000313" key="5">
    <source>
        <dbReference type="Proteomes" id="UP000242715"/>
    </source>
</evidence>
<dbReference type="InterPro" id="IPR002885">
    <property type="entry name" value="PPR_rpt"/>
</dbReference>
<dbReference type="Pfam" id="PF12854">
    <property type="entry name" value="PPR_1"/>
    <property type="match status" value="2"/>
</dbReference>
<protein>
    <recommendedName>
        <fullName evidence="6">Pentacotripeptide-repeat region of PRORP domain-containing protein</fullName>
    </recommendedName>
</protein>
<dbReference type="PROSITE" id="PS51375">
    <property type="entry name" value="PPR"/>
    <property type="match status" value="1"/>
</dbReference>
<feature type="repeat" description="PPR" evidence="3">
    <location>
        <begin position="163"/>
        <end position="197"/>
    </location>
</feature>
<evidence type="ECO:0000313" key="4">
    <source>
        <dbReference type="EMBL" id="GAU20783.1"/>
    </source>
</evidence>
<dbReference type="NCBIfam" id="TIGR00756">
    <property type="entry name" value="PPR"/>
    <property type="match status" value="1"/>
</dbReference>
<dbReference type="PANTHER" id="PTHR46128:SF211">
    <property type="entry name" value="PENTACOTRIPEPTIDE-REPEAT REGION OF PRORP DOMAIN-CONTAINING PROTEIN"/>
    <property type="match status" value="1"/>
</dbReference>
<organism evidence="4 5">
    <name type="scientific">Trifolium subterraneum</name>
    <name type="common">Subterranean clover</name>
    <dbReference type="NCBI Taxonomy" id="3900"/>
    <lineage>
        <taxon>Eukaryota</taxon>
        <taxon>Viridiplantae</taxon>
        <taxon>Streptophyta</taxon>
        <taxon>Embryophyta</taxon>
        <taxon>Tracheophyta</taxon>
        <taxon>Spermatophyta</taxon>
        <taxon>Magnoliopsida</taxon>
        <taxon>eudicotyledons</taxon>
        <taxon>Gunneridae</taxon>
        <taxon>Pentapetalae</taxon>
        <taxon>rosids</taxon>
        <taxon>fabids</taxon>
        <taxon>Fabales</taxon>
        <taxon>Fabaceae</taxon>
        <taxon>Papilionoideae</taxon>
        <taxon>50 kb inversion clade</taxon>
        <taxon>NPAAA clade</taxon>
        <taxon>Hologalegina</taxon>
        <taxon>IRL clade</taxon>
        <taxon>Trifolieae</taxon>
        <taxon>Trifolium</taxon>
    </lineage>
</organism>
<sequence>MEETRKLLKTIHQNSNNPKLAWHLFKQIFSSPSSSTHHHHLVPTITRILLNANMHHEIENLRKLITSNNPNNAHHSLISILRILAQSSNHIDYAFNHFKSLRASFPSTHLPLSLYHLLLRSSLQHNRPHFVTSLYTDMIQAGDMNDEAEKLVERMREKGLFPDVVTFNARISALCKAGKVFEASRIFRDMQMDGELGLPKPNVVTFNLMLKGFCQQGMMKEARNGELEKASDVVSEMWTDGTDSLEALYSLMFNELLAGGKLSDAKELFEVSLDRSLLSKNFMYKDLIDKLCKDDRLDDAHCLLQKLIDKGYGFDPSSFIPVIDGLSKRGNKQQADELARIMELALEDKTYRNGNTIFRRKLHKDGGSDWQDIINRDVGSGIALKTLKRVEKGWGQGSISSLLPQSNDFLDY</sequence>
<reference evidence="5" key="1">
    <citation type="journal article" date="2017" name="Front. Plant Sci.">
        <title>Climate Clever Clovers: New Paradigm to Reduce the Environmental Footprint of Ruminants by Breeding Low Methanogenic Forages Utilizing Haplotype Variation.</title>
        <authorList>
            <person name="Kaur P."/>
            <person name="Appels R."/>
            <person name="Bayer P.E."/>
            <person name="Keeble-Gagnere G."/>
            <person name="Wang J."/>
            <person name="Hirakawa H."/>
            <person name="Shirasawa K."/>
            <person name="Vercoe P."/>
            <person name="Stefanova K."/>
            <person name="Durmic Z."/>
            <person name="Nichols P."/>
            <person name="Revell C."/>
            <person name="Isobe S.N."/>
            <person name="Edwards D."/>
            <person name="Erskine W."/>
        </authorList>
    </citation>
    <scope>NUCLEOTIDE SEQUENCE [LARGE SCALE GENOMIC DNA]</scope>
    <source>
        <strain evidence="5">cv. Daliak</strain>
    </source>
</reference>
<keyword evidence="2" id="KW-0677">Repeat</keyword>
<dbReference type="Proteomes" id="UP000242715">
    <property type="component" value="Unassembled WGS sequence"/>
</dbReference>
<evidence type="ECO:0000256" key="1">
    <source>
        <dbReference type="ARBA" id="ARBA00007626"/>
    </source>
</evidence>
<comment type="similarity">
    <text evidence="1">Belongs to the PPR family. P subfamily.</text>
</comment>
<dbReference type="PANTHER" id="PTHR46128">
    <property type="entry name" value="MITOCHONDRIAL GROUP I INTRON SPLICING FACTOR CCM1"/>
    <property type="match status" value="1"/>
</dbReference>
<evidence type="ECO:0008006" key="6">
    <source>
        <dbReference type="Google" id="ProtNLM"/>
    </source>
</evidence>
<dbReference type="Pfam" id="PF01535">
    <property type="entry name" value="PPR"/>
    <property type="match status" value="1"/>
</dbReference>
<evidence type="ECO:0000256" key="3">
    <source>
        <dbReference type="PROSITE-ProRule" id="PRU00708"/>
    </source>
</evidence>